<dbReference type="Proteomes" id="UP000046680">
    <property type="component" value="Unassembled WGS sequence"/>
</dbReference>
<dbReference type="EMBL" id="CQQC01002410">
    <property type="protein sequence ID" value="CNW80762.1"/>
    <property type="molecule type" value="Genomic_DNA"/>
</dbReference>
<evidence type="ECO:0000313" key="2">
    <source>
        <dbReference type="EMBL" id="CNW80762.1"/>
    </source>
</evidence>
<evidence type="ECO:0000313" key="1">
    <source>
        <dbReference type="EMBL" id="CFR83729.1"/>
    </source>
</evidence>
<accession>A0A654U196</accession>
<sequence length="50" mass="5769">MTHTRIRPDALETTFSETSVSERTSVVMTVVRTRHRQWWNFFPGALAGFG</sequence>
<gene>
    <name evidence="1" type="ORF">ERS007657_02193</name>
    <name evidence="2" type="ORF">ERS007661_04286</name>
</gene>
<evidence type="ECO:0000313" key="4">
    <source>
        <dbReference type="Proteomes" id="UP000046680"/>
    </source>
</evidence>
<dbReference type="Proteomes" id="UP000039217">
    <property type="component" value="Unassembled WGS sequence"/>
</dbReference>
<name>A0A654U196_MYCTX</name>
<reference evidence="3 4" key="1">
    <citation type="submission" date="2015-03" db="EMBL/GenBank/DDBJ databases">
        <authorList>
            <consortium name="Pathogen Informatics"/>
        </authorList>
    </citation>
    <scope>NUCLEOTIDE SEQUENCE [LARGE SCALE GENOMIC DNA]</scope>
    <source>
        <strain evidence="1 4">C09601061</strain>
        <strain evidence="2 3">D00501624</strain>
    </source>
</reference>
<proteinExistence type="predicted"/>
<protein>
    <submittedName>
        <fullName evidence="1">Uncharacterized protein</fullName>
    </submittedName>
</protein>
<organism evidence="1 4">
    <name type="scientific">Mycobacterium tuberculosis</name>
    <dbReference type="NCBI Taxonomy" id="1773"/>
    <lineage>
        <taxon>Bacteria</taxon>
        <taxon>Bacillati</taxon>
        <taxon>Actinomycetota</taxon>
        <taxon>Actinomycetes</taxon>
        <taxon>Mycobacteriales</taxon>
        <taxon>Mycobacteriaceae</taxon>
        <taxon>Mycobacterium</taxon>
        <taxon>Mycobacterium tuberculosis complex</taxon>
    </lineage>
</organism>
<dbReference type="AlphaFoldDB" id="A0A654U196"/>
<evidence type="ECO:0000313" key="3">
    <source>
        <dbReference type="Proteomes" id="UP000039217"/>
    </source>
</evidence>
<dbReference type="EMBL" id="CGCX01000800">
    <property type="protein sequence ID" value="CFR83729.1"/>
    <property type="molecule type" value="Genomic_DNA"/>
</dbReference>